<evidence type="ECO:0000313" key="4">
    <source>
        <dbReference type="EMBL" id="KAK8946804.1"/>
    </source>
</evidence>
<dbReference type="InterPro" id="IPR046848">
    <property type="entry name" value="E_motif"/>
</dbReference>
<protein>
    <submittedName>
        <fullName evidence="4">Pentatricopeptide repeat-containing protein</fullName>
    </submittedName>
</protein>
<evidence type="ECO:0000313" key="5">
    <source>
        <dbReference type="Proteomes" id="UP001418222"/>
    </source>
</evidence>
<dbReference type="NCBIfam" id="TIGR00756">
    <property type="entry name" value="PPR"/>
    <property type="match status" value="6"/>
</dbReference>
<gene>
    <name evidence="4" type="primary">PCMP-E52</name>
    <name evidence="4" type="ORF">KSP39_PZI006728</name>
</gene>
<evidence type="ECO:0000256" key="1">
    <source>
        <dbReference type="ARBA" id="ARBA00022737"/>
    </source>
</evidence>
<dbReference type="Gene3D" id="1.25.40.10">
    <property type="entry name" value="Tetratricopeptide repeat domain"/>
    <property type="match status" value="6"/>
</dbReference>
<feature type="repeat" description="PPR" evidence="3">
    <location>
        <begin position="83"/>
        <end position="117"/>
    </location>
</feature>
<feature type="repeat" description="PPR" evidence="3">
    <location>
        <begin position="592"/>
        <end position="626"/>
    </location>
</feature>
<dbReference type="GO" id="GO:0009451">
    <property type="term" value="P:RNA modification"/>
    <property type="evidence" value="ECO:0007669"/>
    <property type="project" value="InterPro"/>
</dbReference>
<dbReference type="FunFam" id="1.25.40.10:FF:000353">
    <property type="entry name" value="Pentatricopeptide repeat-containing protein At4g39530"/>
    <property type="match status" value="1"/>
</dbReference>
<feature type="repeat" description="PPR" evidence="3">
    <location>
        <begin position="491"/>
        <end position="525"/>
    </location>
</feature>
<comment type="similarity">
    <text evidence="2">Belongs to the PPR family. PCMP-E subfamily.</text>
</comment>
<dbReference type="FunFam" id="1.25.40.10:FF:000381">
    <property type="entry name" value="Pentatricopeptide repeat-containing protein"/>
    <property type="match status" value="1"/>
</dbReference>
<dbReference type="Proteomes" id="UP001418222">
    <property type="component" value="Unassembled WGS sequence"/>
</dbReference>
<evidence type="ECO:0000256" key="3">
    <source>
        <dbReference type="PROSITE-ProRule" id="PRU00708"/>
    </source>
</evidence>
<dbReference type="InterPro" id="IPR011990">
    <property type="entry name" value="TPR-like_helical_dom_sf"/>
</dbReference>
<keyword evidence="5" id="KW-1185">Reference proteome</keyword>
<organism evidence="4 5">
    <name type="scientific">Platanthera zijinensis</name>
    <dbReference type="NCBI Taxonomy" id="2320716"/>
    <lineage>
        <taxon>Eukaryota</taxon>
        <taxon>Viridiplantae</taxon>
        <taxon>Streptophyta</taxon>
        <taxon>Embryophyta</taxon>
        <taxon>Tracheophyta</taxon>
        <taxon>Spermatophyta</taxon>
        <taxon>Magnoliopsida</taxon>
        <taxon>Liliopsida</taxon>
        <taxon>Asparagales</taxon>
        <taxon>Orchidaceae</taxon>
        <taxon>Orchidoideae</taxon>
        <taxon>Orchideae</taxon>
        <taxon>Orchidinae</taxon>
        <taxon>Platanthera</taxon>
    </lineage>
</organism>
<evidence type="ECO:0000256" key="2">
    <source>
        <dbReference type="ARBA" id="ARBA00061659"/>
    </source>
</evidence>
<name>A0AAP0G9M6_9ASPA</name>
<dbReference type="EMBL" id="JBBWWQ010000005">
    <property type="protein sequence ID" value="KAK8946804.1"/>
    <property type="molecule type" value="Genomic_DNA"/>
</dbReference>
<dbReference type="FunFam" id="1.25.40.10:FF:000205">
    <property type="entry name" value="Pentatricopeptide repeat-containing protein, mitochondrial"/>
    <property type="match status" value="1"/>
</dbReference>
<proteinExistence type="inferred from homology"/>
<dbReference type="PANTHER" id="PTHR47926:SF527">
    <property type="entry name" value="PENTATRICOPEPTIDE REPEAT-CONTAINING PROTEIN"/>
    <property type="match status" value="1"/>
</dbReference>
<dbReference type="Pfam" id="PF01535">
    <property type="entry name" value="PPR"/>
    <property type="match status" value="9"/>
</dbReference>
<dbReference type="Pfam" id="PF13041">
    <property type="entry name" value="PPR_2"/>
    <property type="match status" value="3"/>
</dbReference>
<dbReference type="PROSITE" id="PS51375">
    <property type="entry name" value="PPR"/>
    <property type="match status" value="6"/>
</dbReference>
<keyword evidence="1" id="KW-0677">Repeat</keyword>
<dbReference type="GO" id="GO:0005739">
    <property type="term" value="C:mitochondrion"/>
    <property type="evidence" value="ECO:0007669"/>
    <property type="project" value="UniProtKB-ARBA"/>
</dbReference>
<accession>A0AAP0G9M6</accession>
<sequence length="818" mass="89549">MIFKFNPASSSRSCSTRRRLQTDLADLIQSCVSPQSIKGIHAQAIVSGHLSDLFINNLLIKAYSQTSLLQHAHQLFDLMPHRNIISWSSMISMYTHHGRPEDALSLFSHFRRSSAVSDPPNEFVLASLLRACCQSKSAIGCAVQIHGLAIKTGFTSDVFVGTALISFYSRIGFMEAAISIFDDLPVRTSATWTVIMAGFSQAGNHESSLQIFRQMRSSGVDADRFVVSSFISACAATEFLEGGRQAHGFVYRSGIEMDVSVNNVLVDLYCKCSKVGTAKKVFERIAAMNLVSWTTMIAGYMQNSFDSESLLMFEKMIALGWIPDSFACSSVLSSIGSLTALEHGKQVHAHAIRAHLCFDRHVNNALIDMYAKCDSAAHAKSLFCAMDVQDAVSYNAMIEGYASRDEILDAFSLFSRMRSSSLQPTLVTFVSLIGVSSSFCMVDSTKQLHCLMIKSGLTLEPYCGSALVDSYSKCAFSVDARKVFDETGDRDLVVWNAMLFGCAKSGSGEEAFELFRQLRGFGTRPNEFTFVAVLSMAGLFASLLHGSQLHAHVAKEGLEFEPHVLNALVDMYAKCGSIGDASRLFDGAPERDAACWNSMISRCAAHGHAEEALRIFGSMLRAKMAPNYVTYVGVLTACCHAGLVGEGLSHFRAMKRDLGIEPGPEHYASVVSLLGRAGRLGDAKEFIERMPIEPGAAIWRSLLSSCRLHGDVELGSVAAKMAVLLDSTSSGSHVLMSNIYASKCMWEDVERVRGRMEQAGAVKEPGYSWIEVKKEVHVFIAKGWEHQESGQIYSMLNCLALMLKFFGFVESNEGLVDS</sequence>
<dbReference type="FunFam" id="1.25.40.10:FF:000090">
    <property type="entry name" value="Pentatricopeptide repeat-containing protein, chloroplastic"/>
    <property type="match status" value="1"/>
</dbReference>
<comment type="caution">
    <text evidence="4">The sequence shown here is derived from an EMBL/GenBank/DDBJ whole genome shotgun (WGS) entry which is preliminary data.</text>
</comment>
<dbReference type="AlphaFoldDB" id="A0AAP0G9M6"/>
<dbReference type="GO" id="GO:0003723">
    <property type="term" value="F:RNA binding"/>
    <property type="evidence" value="ECO:0007669"/>
    <property type="project" value="InterPro"/>
</dbReference>
<dbReference type="PANTHER" id="PTHR47926">
    <property type="entry name" value="PENTATRICOPEPTIDE REPEAT-CONTAINING PROTEIN"/>
    <property type="match status" value="1"/>
</dbReference>
<feature type="repeat" description="PPR" evidence="3">
    <location>
        <begin position="390"/>
        <end position="424"/>
    </location>
</feature>
<dbReference type="InterPro" id="IPR046960">
    <property type="entry name" value="PPR_At4g14850-like_plant"/>
</dbReference>
<dbReference type="InterPro" id="IPR002885">
    <property type="entry name" value="PPR_rpt"/>
</dbReference>
<dbReference type="Pfam" id="PF20431">
    <property type="entry name" value="E_motif"/>
    <property type="match status" value="1"/>
</dbReference>
<feature type="repeat" description="PPR" evidence="3">
    <location>
        <begin position="289"/>
        <end position="323"/>
    </location>
</feature>
<dbReference type="FunFam" id="1.25.40.10:FF:000361">
    <property type="entry name" value="Pentatricopeptide repeat-containing protein chloroplastic"/>
    <property type="match status" value="1"/>
</dbReference>
<feature type="repeat" description="PPR" evidence="3">
    <location>
        <begin position="188"/>
        <end position="222"/>
    </location>
</feature>
<reference evidence="4 5" key="1">
    <citation type="journal article" date="2022" name="Nat. Plants">
        <title>Genomes of leafy and leafless Platanthera orchids illuminate the evolution of mycoheterotrophy.</title>
        <authorList>
            <person name="Li M.H."/>
            <person name="Liu K.W."/>
            <person name="Li Z."/>
            <person name="Lu H.C."/>
            <person name="Ye Q.L."/>
            <person name="Zhang D."/>
            <person name="Wang J.Y."/>
            <person name="Li Y.F."/>
            <person name="Zhong Z.M."/>
            <person name="Liu X."/>
            <person name="Yu X."/>
            <person name="Liu D.K."/>
            <person name="Tu X.D."/>
            <person name="Liu B."/>
            <person name="Hao Y."/>
            <person name="Liao X.Y."/>
            <person name="Jiang Y.T."/>
            <person name="Sun W.H."/>
            <person name="Chen J."/>
            <person name="Chen Y.Q."/>
            <person name="Ai Y."/>
            <person name="Zhai J.W."/>
            <person name="Wu S.S."/>
            <person name="Zhou Z."/>
            <person name="Hsiao Y.Y."/>
            <person name="Wu W.L."/>
            <person name="Chen Y.Y."/>
            <person name="Lin Y.F."/>
            <person name="Hsu J.L."/>
            <person name="Li C.Y."/>
            <person name="Wang Z.W."/>
            <person name="Zhao X."/>
            <person name="Zhong W.Y."/>
            <person name="Ma X.K."/>
            <person name="Ma L."/>
            <person name="Huang J."/>
            <person name="Chen G.Z."/>
            <person name="Huang M.Z."/>
            <person name="Huang L."/>
            <person name="Peng D.H."/>
            <person name="Luo Y.B."/>
            <person name="Zou S.Q."/>
            <person name="Chen S.P."/>
            <person name="Lan S."/>
            <person name="Tsai W.C."/>
            <person name="Van de Peer Y."/>
            <person name="Liu Z.J."/>
        </authorList>
    </citation>
    <scope>NUCLEOTIDE SEQUENCE [LARGE SCALE GENOMIC DNA]</scope>
    <source>
        <strain evidence="4">Lor287</strain>
    </source>
</reference>